<evidence type="ECO:0000256" key="2">
    <source>
        <dbReference type="ARBA" id="ARBA00008221"/>
    </source>
</evidence>
<accession>A0A1S3JPF6</accession>
<reference evidence="14" key="1">
    <citation type="submission" date="2025-08" db="UniProtKB">
        <authorList>
            <consortium name="RefSeq"/>
        </authorList>
    </citation>
    <scope>IDENTIFICATION</scope>
    <source>
        <tissue evidence="14">Gonads</tissue>
    </source>
</reference>
<dbReference type="Pfam" id="PF05224">
    <property type="entry name" value="NDT80_PhoG"/>
    <property type="match status" value="1"/>
</dbReference>
<dbReference type="InterPro" id="IPR037141">
    <property type="entry name" value="NDT80_DNA-bd_dom_sf"/>
</dbReference>
<evidence type="ECO:0000313" key="13">
    <source>
        <dbReference type="Proteomes" id="UP000085678"/>
    </source>
</evidence>
<dbReference type="InterPro" id="IPR036388">
    <property type="entry name" value="WH-like_DNA-bd_sf"/>
</dbReference>
<evidence type="ECO:0000259" key="11">
    <source>
        <dbReference type="PROSITE" id="PS51517"/>
    </source>
</evidence>
<dbReference type="GeneID" id="106174852"/>
<dbReference type="GO" id="GO:0003700">
    <property type="term" value="F:DNA-binding transcription factor activity"/>
    <property type="evidence" value="ECO:0007669"/>
    <property type="project" value="UniProtKB-UniRule"/>
</dbReference>
<evidence type="ECO:0000256" key="10">
    <source>
        <dbReference type="SAM" id="Phobius"/>
    </source>
</evidence>
<feature type="compositionally biased region" description="Polar residues" evidence="9">
    <location>
        <begin position="88"/>
        <end position="113"/>
    </location>
</feature>
<dbReference type="InterPro" id="IPR030392">
    <property type="entry name" value="S74_ICA"/>
</dbReference>
<keyword evidence="3 10" id="KW-0812">Transmembrane</keyword>
<feature type="compositionally biased region" description="Pro residues" evidence="9">
    <location>
        <begin position="779"/>
        <end position="788"/>
    </location>
</feature>
<evidence type="ECO:0000256" key="4">
    <source>
        <dbReference type="ARBA" id="ARBA00022989"/>
    </source>
</evidence>
<keyword evidence="8" id="KW-0175">Coiled coil</keyword>
<dbReference type="FunFam" id="2.60.40.1390:FF:000004">
    <property type="entry name" value="Myelin regulatory factor"/>
    <property type="match status" value="1"/>
</dbReference>
<dbReference type="PANTHER" id="PTHR13029:SF18">
    <property type="entry name" value="MYELIN REGULATORY FACTOR HOMOLOG 1"/>
    <property type="match status" value="1"/>
</dbReference>
<feature type="compositionally biased region" description="Basic and acidic residues" evidence="9">
    <location>
        <begin position="1017"/>
        <end position="1028"/>
    </location>
</feature>
<evidence type="ECO:0000256" key="8">
    <source>
        <dbReference type="SAM" id="Coils"/>
    </source>
</evidence>
<feature type="compositionally biased region" description="Polar residues" evidence="9">
    <location>
        <begin position="659"/>
        <end position="671"/>
    </location>
</feature>
<dbReference type="PROSITE" id="PS51688">
    <property type="entry name" value="ICA"/>
    <property type="match status" value="1"/>
</dbReference>
<dbReference type="Gene3D" id="1.10.10.10">
    <property type="entry name" value="Winged helix-like DNA-binding domain superfamily/Winged helix DNA-binding domain"/>
    <property type="match status" value="1"/>
</dbReference>
<dbReference type="Pfam" id="PF13887">
    <property type="entry name" value="MYRF_ICA"/>
    <property type="match status" value="1"/>
</dbReference>
<feature type="coiled-coil region" evidence="8">
    <location>
        <begin position="616"/>
        <end position="643"/>
    </location>
</feature>
<feature type="DNA-binding region" description="NDT80" evidence="7">
    <location>
        <begin position="195"/>
        <end position="472"/>
    </location>
</feature>
<keyword evidence="6 10" id="KW-0472">Membrane</keyword>
<evidence type="ECO:0000313" key="14">
    <source>
        <dbReference type="RefSeq" id="XP_013412016.1"/>
    </source>
</evidence>
<dbReference type="InterPro" id="IPR026932">
    <property type="entry name" value="MYRF_ICA"/>
</dbReference>
<comment type="similarity">
    <text evidence="2">Belongs to the MRF family.</text>
</comment>
<comment type="subcellular location">
    <subcellularLocation>
        <location evidence="1">Membrane</location>
        <topology evidence="1">Single-pass membrane protein</topology>
    </subcellularLocation>
</comment>
<evidence type="ECO:0000256" key="5">
    <source>
        <dbReference type="ARBA" id="ARBA00023125"/>
    </source>
</evidence>
<dbReference type="GO" id="GO:0005789">
    <property type="term" value="C:endoplasmic reticulum membrane"/>
    <property type="evidence" value="ECO:0007669"/>
    <property type="project" value="TreeGrafter"/>
</dbReference>
<feature type="compositionally biased region" description="Basic residues" evidence="9">
    <location>
        <begin position="672"/>
        <end position="685"/>
    </location>
</feature>
<feature type="region of interest" description="Disordered" evidence="9">
    <location>
        <begin position="837"/>
        <end position="887"/>
    </location>
</feature>
<evidence type="ECO:0000256" key="1">
    <source>
        <dbReference type="ARBA" id="ARBA00004167"/>
    </source>
</evidence>
<dbReference type="STRING" id="7574.A0A1S3JPF6"/>
<dbReference type="GO" id="GO:0043565">
    <property type="term" value="F:sequence-specific DNA binding"/>
    <property type="evidence" value="ECO:0007669"/>
    <property type="project" value="TreeGrafter"/>
</dbReference>
<feature type="domain" description="Peptidase S74" evidence="12">
    <location>
        <begin position="520"/>
        <end position="630"/>
    </location>
</feature>
<dbReference type="Pfam" id="PF13888">
    <property type="entry name" value="MRF_C2"/>
    <property type="match status" value="1"/>
</dbReference>
<keyword evidence="4 10" id="KW-1133">Transmembrane helix</keyword>
<keyword evidence="5 7" id="KW-0238">DNA-binding</keyword>
<feature type="compositionally biased region" description="Low complexity" evidence="9">
    <location>
        <begin position="760"/>
        <end position="778"/>
    </location>
</feature>
<feature type="region of interest" description="Disordered" evidence="9">
    <location>
        <begin position="760"/>
        <end position="794"/>
    </location>
</feature>
<gene>
    <name evidence="14" type="primary">LOC106174852</name>
</gene>
<dbReference type="InterPro" id="IPR025719">
    <property type="entry name" value="MYRF_C2"/>
</dbReference>
<organism evidence="13 14">
    <name type="scientific">Lingula anatina</name>
    <name type="common">Brachiopod</name>
    <name type="synonym">Lingula unguis</name>
    <dbReference type="NCBI Taxonomy" id="7574"/>
    <lineage>
        <taxon>Eukaryota</taxon>
        <taxon>Metazoa</taxon>
        <taxon>Spiralia</taxon>
        <taxon>Lophotrochozoa</taxon>
        <taxon>Brachiopoda</taxon>
        <taxon>Linguliformea</taxon>
        <taxon>Lingulata</taxon>
        <taxon>Lingulida</taxon>
        <taxon>Linguloidea</taxon>
        <taxon>Lingulidae</taxon>
        <taxon>Lingula</taxon>
    </lineage>
</organism>
<dbReference type="KEGG" id="lak:106174852"/>
<protein>
    <submittedName>
        <fullName evidence="14">Myelin regulatory factor isoform X1</fullName>
    </submittedName>
</protein>
<dbReference type="Proteomes" id="UP000085678">
    <property type="component" value="Unplaced"/>
</dbReference>
<dbReference type="GO" id="GO:0045893">
    <property type="term" value="P:positive regulation of DNA-templated transcription"/>
    <property type="evidence" value="ECO:0007669"/>
    <property type="project" value="TreeGrafter"/>
</dbReference>
<sequence length="1074" mass="119458">MDVLAEDQALQAMFGKELGIDNEGLDFSQLEDFINGENANVLEDAIGVLTNAHAVDHSMDLSKSNKLPGHGHHSQHGQHGQHSHIQPPVTSINSFQNTHNGFDYKNNTYQHTLPDSPPDSGSEPYSPPGSNQSNGYPHRLEPDSKVSIVSGMTSIPPPIYCPPHPPVDHSKPYQGYHEPPKLNHLPPQHPATMAQINLQSLPPHYSSMNNITGNHGNKKRKFSDSPNGTVNGNMLQQMGGYNSMVNNIKQEPGVLPDCEEDFTQDFSYDNPNMYLDGTYQVIKWQAFQPTKWVVLLEDNFRELPTPSYRVDADKGFNFAVPDDAFVCQKKNHFQVTVHVGVSGKPAYVRTPEGTKKIDNFQIHFHGIKMESVSQVIKVEQSQSDRSKKPFNPVKVELAPDQVTKVTVGRLHFSETTNNNMRKKGKPNPDQRYFMLVVALNAHCGDQSYMVAAHVSERIIVRVSASNPGQFDNDMEVTWQKGHTSDSVYHPGRVGINTDRPEEALQVHGNVKLTGHIIQPSDKRAKTDIKEVDSKEQLKTVQNLKVYKYRYQDEFAQHAGLSPEDVHDTGVLAQEVREVLPDAVKDTGDVVLPNGEKIESFLVVNKDRIYMEGIGAVKELCKLTDNLENRIDELEKVNTKLTKLKRYDSLKSTASGKSYSTVSTISRGSTLPKSHHRQRQHTKHLPHGTPADQEGMCSSRFIQITVIVLVMVMAFCLVSITTLYILERNKETAAHHSLISATHTGGGLPPYISTSTQRAVTTTTSTTTEATSPTSMLPTTLPPPSPAPDAPILAPPGCSGPTASLFCASSPMCCREFDSPNDPIDPVQLPVKTTTQSEVTHQSNHIPGTAEKNDTGPVIIGYIPKRPGKREPDIESEKEGPKLDDVGHGSHPNEAYNMASTTPADQIESNDIIYRRRRDEEDIKLDDLSKAGTQNASIQIIYQEQNYTIDHRYCIYNCKQSGQGSRQLNYTIPISKYFGYNSVKLVIRTAEPTFMHICGLFPASHSTSCQGADPPTTPREETPHSSTRTHEVDLPVGFFWWSSYKFRVTKTSDSPCEPHTTVTYVEYYLKFSRSC</sequence>
<dbReference type="SUPFAM" id="SSF49417">
    <property type="entry name" value="p53-like transcription factors"/>
    <property type="match status" value="1"/>
</dbReference>
<proteinExistence type="inferred from homology"/>
<dbReference type="Pfam" id="PF13884">
    <property type="entry name" value="Peptidase_S74"/>
    <property type="match status" value="1"/>
</dbReference>
<feature type="region of interest" description="Disordered" evidence="9">
    <location>
        <begin position="659"/>
        <end position="691"/>
    </location>
</feature>
<feature type="region of interest" description="Disordered" evidence="9">
    <location>
        <begin position="61"/>
        <end position="142"/>
    </location>
</feature>
<dbReference type="PROSITE" id="PS51517">
    <property type="entry name" value="NDT80"/>
    <property type="match status" value="1"/>
</dbReference>
<dbReference type="InterPro" id="IPR051577">
    <property type="entry name" value="MRF-like"/>
</dbReference>
<feature type="compositionally biased region" description="Basic and acidic residues" evidence="9">
    <location>
        <begin position="868"/>
        <end position="887"/>
    </location>
</feature>
<dbReference type="InterPro" id="IPR024061">
    <property type="entry name" value="NDT80_DNA-bd_dom"/>
</dbReference>
<dbReference type="GO" id="GO:0005634">
    <property type="term" value="C:nucleus"/>
    <property type="evidence" value="ECO:0007669"/>
    <property type="project" value="TreeGrafter"/>
</dbReference>
<feature type="compositionally biased region" description="Basic residues" evidence="9">
    <location>
        <begin position="69"/>
        <end position="82"/>
    </location>
</feature>
<evidence type="ECO:0000256" key="6">
    <source>
        <dbReference type="ARBA" id="ARBA00023136"/>
    </source>
</evidence>
<evidence type="ECO:0000259" key="12">
    <source>
        <dbReference type="PROSITE" id="PS51688"/>
    </source>
</evidence>
<dbReference type="InParanoid" id="A0A1S3JPF6"/>
<feature type="domain" description="NDT80" evidence="11">
    <location>
        <begin position="195"/>
        <end position="472"/>
    </location>
</feature>
<feature type="transmembrane region" description="Helical" evidence="10">
    <location>
        <begin position="700"/>
        <end position="725"/>
    </location>
</feature>
<evidence type="ECO:0000256" key="7">
    <source>
        <dbReference type="PROSITE-ProRule" id="PRU00850"/>
    </source>
</evidence>
<evidence type="ECO:0000256" key="3">
    <source>
        <dbReference type="ARBA" id="ARBA00022692"/>
    </source>
</evidence>
<dbReference type="RefSeq" id="XP_013412016.1">
    <property type="nucleotide sequence ID" value="XM_013556562.1"/>
</dbReference>
<dbReference type="AlphaFoldDB" id="A0A1S3JPF6"/>
<keyword evidence="13" id="KW-1185">Reference proteome</keyword>
<dbReference type="OrthoDB" id="27041at2759"/>
<feature type="region of interest" description="Disordered" evidence="9">
    <location>
        <begin position="1008"/>
        <end position="1028"/>
    </location>
</feature>
<name>A0A1S3JPF6_LINAN</name>
<dbReference type="PANTHER" id="PTHR13029">
    <property type="match status" value="1"/>
</dbReference>
<evidence type="ECO:0000256" key="9">
    <source>
        <dbReference type="SAM" id="MobiDB-lite"/>
    </source>
</evidence>
<dbReference type="GO" id="GO:0016540">
    <property type="term" value="P:protein autoprocessing"/>
    <property type="evidence" value="ECO:0007669"/>
    <property type="project" value="InterPro"/>
</dbReference>
<dbReference type="Gene3D" id="2.60.40.1390">
    <property type="entry name" value="NDT80 DNA-binding domain"/>
    <property type="match status" value="1"/>
</dbReference>
<dbReference type="InterPro" id="IPR008967">
    <property type="entry name" value="p53-like_TF_DNA-bd_sf"/>
</dbReference>